<evidence type="ECO:0000313" key="2">
    <source>
        <dbReference type="EMBL" id="MEI4768882.1"/>
    </source>
</evidence>
<accession>A0ABU8F3P8</accession>
<feature type="chain" id="PRO_5047024397" description="Lipoprotein" evidence="1">
    <location>
        <begin position="26"/>
        <end position="53"/>
    </location>
</feature>
<organism evidence="2 3">
    <name type="scientific">Psychrobacillus mangrovi</name>
    <dbReference type="NCBI Taxonomy" id="3117745"/>
    <lineage>
        <taxon>Bacteria</taxon>
        <taxon>Bacillati</taxon>
        <taxon>Bacillota</taxon>
        <taxon>Bacilli</taxon>
        <taxon>Bacillales</taxon>
        <taxon>Bacillaceae</taxon>
        <taxon>Psychrobacillus</taxon>
    </lineage>
</organism>
<keyword evidence="3" id="KW-1185">Reference proteome</keyword>
<dbReference type="PROSITE" id="PS51257">
    <property type="entry name" value="PROKAR_LIPOPROTEIN"/>
    <property type="match status" value="1"/>
</dbReference>
<keyword evidence="1" id="KW-0732">Signal</keyword>
<dbReference type="Proteomes" id="UP001364890">
    <property type="component" value="Unassembled WGS sequence"/>
</dbReference>
<feature type="signal peptide" evidence="1">
    <location>
        <begin position="1"/>
        <end position="25"/>
    </location>
</feature>
<sequence length="53" mass="6030">MWKKVVLTLAMSSFLLVGCNYNNNAAPNNNETPMEEFHENVNDLTHDVYDNNG</sequence>
<evidence type="ECO:0000313" key="3">
    <source>
        <dbReference type="Proteomes" id="UP001364890"/>
    </source>
</evidence>
<evidence type="ECO:0000256" key="1">
    <source>
        <dbReference type="SAM" id="SignalP"/>
    </source>
</evidence>
<comment type="caution">
    <text evidence="2">The sequence shown here is derived from an EMBL/GenBank/DDBJ whole genome shotgun (WGS) entry which is preliminary data.</text>
</comment>
<reference evidence="2 3" key="1">
    <citation type="submission" date="2024-01" db="EMBL/GenBank/DDBJ databases">
        <title>Seven novel Bacillus-like species.</title>
        <authorList>
            <person name="Liu G."/>
        </authorList>
    </citation>
    <scope>NUCLEOTIDE SEQUENCE [LARGE SCALE GENOMIC DNA]</scope>
    <source>
        <strain evidence="2 3">FJAT-51614</strain>
    </source>
</reference>
<name>A0ABU8F3P8_9BACI</name>
<protein>
    <recommendedName>
        <fullName evidence="4">Lipoprotein</fullName>
    </recommendedName>
</protein>
<dbReference type="RefSeq" id="WP_336496433.1">
    <property type="nucleotide sequence ID" value="NZ_JBAWSY010000002.1"/>
</dbReference>
<dbReference type="EMBL" id="JBAWSY010000002">
    <property type="protein sequence ID" value="MEI4768882.1"/>
    <property type="molecule type" value="Genomic_DNA"/>
</dbReference>
<evidence type="ECO:0008006" key="4">
    <source>
        <dbReference type="Google" id="ProtNLM"/>
    </source>
</evidence>
<proteinExistence type="predicted"/>
<gene>
    <name evidence="2" type="ORF">WAX74_04315</name>
</gene>